<proteinExistence type="inferred from homology"/>
<feature type="transmembrane region" description="Helical" evidence="7">
    <location>
        <begin position="75"/>
        <end position="96"/>
    </location>
</feature>
<feature type="compositionally biased region" description="Pro residues" evidence="6">
    <location>
        <begin position="205"/>
        <end position="214"/>
    </location>
</feature>
<organism evidence="9 10">
    <name type="scientific">Prymnesium parvum</name>
    <name type="common">Toxic golden alga</name>
    <dbReference type="NCBI Taxonomy" id="97485"/>
    <lineage>
        <taxon>Eukaryota</taxon>
        <taxon>Haptista</taxon>
        <taxon>Haptophyta</taxon>
        <taxon>Prymnesiophyceae</taxon>
        <taxon>Prymnesiales</taxon>
        <taxon>Prymnesiaceae</taxon>
        <taxon>Prymnesium</taxon>
    </lineage>
</organism>
<comment type="subcellular location">
    <subcellularLocation>
        <location evidence="1">Membrane</location>
        <topology evidence="1">Multi-pass membrane protein</topology>
    </subcellularLocation>
</comment>
<feature type="transmembrane region" description="Helical" evidence="7">
    <location>
        <begin position="382"/>
        <end position="401"/>
    </location>
</feature>
<reference evidence="9 10" key="1">
    <citation type="journal article" date="2024" name="Science">
        <title>Giant polyketide synthase enzymes in the biosynthesis of giant marine polyether toxins.</title>
        <authorList>
            <person name="Fallon T.R."/>
            <person name="Shende V.V."/>
            <person name="Wierzbicki I.H."/>
            <person name="Pendleton A.L."/>
            <person name="Watervoot N.F."/>
            <person name="Auber R.P."/>
            <person name="Gonzalez D.J."/>
            <person name="Wisecaver J.H."/>
            <person name="Moore B.S."/>
        </authorList>
    </citation>
    <scope>NUCLEOTIDE SEQUENCE [LARGE SCALE GENOMIC DNA]</scope>
    <source>
        <strain evidence="9 10">12B1</strain>
    </source>
</reference>
<feature type="transmembrane region" description="Helical" evidence="7">
    <location>
        <begin position="138"/>
        <end position="155"/>
    </location>
</feature>
<evidence type="ECO:0000256" key="2">
    <source>
        <dbReference type="ARBA" id="ARBA00005241"/>
    </source>
</evidence>
<dbReference type="EMBL" id="JBGBPQ010000014">
    <property type="protein sequence ID" value="KAL1511411.1"/>
    <property type="molecule type" value="Genomic_DNA"/>
</dbReference>
<dbReference type="Proteomes" id="UP001515480">
    <property type="component" value="Unassembled WGS sequence"/>
</dbReference>
<evidence type="ECO:0000259" key="8">
    <source>
        <dbReference type="Pfam" id="PF12832"/>
    </source>
</evidence>
<gene>
    <name evidence="9" type="ORF">AB1Y20_006211</name>
</gene>
<feature type="transmembrane region" description="Helical" evidence="7">
    <location>
        <begin position="161"/>
        <end position="182"/>
    </location>
</feature>
<feature type="region of interest" description="Disordered" evidence="6">
    <location>
        <begin position="195"/>
        <end position="214"/>
    </location>
</feature>
<evidence type="ECO:0000256" key="7">
    <source>
        <dbReference type="SAM" id="Phobius"/>
    </source>
</evidence>
<keyword evidence="10" id="KW-1185">Reference proteome</keyword>
<keyword evidence="5 7" id="KW-0472">Membrane</keyword>
<evidence type="ECO:0000256" key="4">
    <source>
        <dbReference type="ARBA" id="ARBA00022989"/>
    </source>
</evidence>
<evidence type="ECO:0000256" key="6">
    <source>
        <dbReference type="SAM" id="MobiDB-lite"/>
    </source>
</evidence>
<dbReference type="PANTHER" id="PTHR16172:SF41">
    <property type="entry name" value="MAJOR FACILITATOR SUPERFAMILY DOMAIN-CONTAINING PROTEIN 6-LIKE"/>
    <property type="match status" value="1"/>
</dbReference>
<accession>A0AB34J2L4</accession>
<comment type="caution">
    <text evidence="9">The sequence shown here is derived from an EMBL/GenBank/DDBJ whole genome shotgun (WGS) entry which is preliminary data.</text>
</comment>
<dbReference type="InterPro" id="IPR051717">
    <property type="entry name" value="MFS_MFSD6"/>
</dbReference>
<evidence type="ECO:0000256" key="5">
    <source>
        <dbReference type="ARBA" id="ARBA00023136"/>
    </source>
</evidence>
<feature type="transmembrane region" description="Helical" evidence="7">
    <location>
        <begin position="261"/>
        <end position="288"/>
    </location>
</feature>
<evidence type="ECO:0000313" key="10">
    <source>
        <dbReference type="Proteomes" id="UP001515480"/>
    </source>
</evidence>
<keyword evidence="4 7" id="KW-1133">Transmembrane helix</keyword>
<name>A0AB34J2L4_PRYPA</name>
<evidence type="ECO:0000256" key="1">
    <source>
        <dbReference type="ARBA" id="ARBA00004141"/>
    </source>
</evidence>
<sequence length="458" mass="47917">MAPAMPRRIFLLACAAFFLRFAALAAFAPYIFLWLERNGHDTYARSFLGALHKTVSLAAPLAWGAAADWSRRHRLAFLAASSVNALAVALLVVHPASFGWQAAMLSLAGLTDGGALLDAIVIRCLAAAGAADAAPRSRACGALGWCAVAPLFGALGESHGLRLLLVLYAPLALLTLPLAALLPIGKAYATPPPCGPSASEELPAAEPPAPPPPPASFARRLRAAVAQPGAAGLLLLFGGQGVQMGLAFTFGFIYLDARFHASGVLLGASLTVQAALEVPLFQVAAPLIRRWGFHTAMRTCMLAASLRFAGYVAMPHVLLVLPFELAHGYSFALWYTAMSLYSERFAARGLQATMLGMGNSAAQLGNLLATLLWSVVVELTGLRAAFAVASALFGVAALPLLPPAARGCALWLRTGGYRRCCDCGGARPLLKQTTTSDFQRESSTSACAVQDLSRPAAL</sequence>
<feature type="transmembrane region" description="Helical" evidence="7">
    <location>
        <begin position="43"/>
        <end position="63"/>
    </location>
</feature>
<dbReference type="AlphaFoldDB" id="A0AB34J2L4"/>
<dbReference type="Pfam" id="PF12832">
    <property type="entry name" value="MFS_1_like"/>
    <property type="match status" value="1"/>
</dbReference>
<feature type="transmembrane region" description="Helical" evidence="7">
    <location>
        <begin position="229"/>
        <end position="255"/>
    </location>
</feature>
<dbReference type="SUPFAM" id="SSF103473">
    <property type="entry name" value="MFS general substrate transporter"/>
    <property type="match status" value="1"/>
</dbReference>
<dbReference type="InterPro" id="IPR024989">
    <property type="entry name" value="MFS_assoc_dom"/>
</dbReference>
<feature type="transmembrane region" description="Helical" evidence="7">
    <location>
        <begin position="354"/>
        <end position="376"/>
    </location>
</feature>
<dbReference type="GO" id="GO:0016020">
    <property type="term" value="C:membrane"/>
    <property type="evidence" value="ECO:0007669"/>
    <property type="project" value="UniProtKB-SubCell"/>
</dbReference>
<dbReference type="PANTHER" id="PTHR16172">
    <property type="entry name" value="MAJOR FACILITATOR SUPERFAMILY DOMAIN-CONTAINING PROTEIN 6-LIKE"/>
    <property type="match status" value="1"/>
</dbReference>
<dbReference type="InterPro" id="IPR036259">
    <property type="entry name" value="MFS_trans_sf"/>
</dbReference>
<feature type="domain" description="Major facilitator superfamily associated" evidence="8">
    <location>
        <begin position="16"/>
        <end position="361"/>
    </location>
</feature>
<protein>
    <recommendedName>
        <fullName evidence="8">Major facilitator superfamily associated domain-containing protein</fullName>
    </recommendedName>
</protein>
<comment type="similarity">
    <text evidence="2">Belongs to the major facilitator superfamily. MFSD6 family.</text>
</comment>
<evidence type="ECO:0000313" key="9">
    <source>
        <dbReference type="EMBL" id="KAL1511411.1"/>
    </source>
</evidence>
<keyword evidence="3 7" id="KW-0812">Transmembrane</keyword>
<dbReference type="Gene3D" id="1.20.1250.20">
    <property type="entry name" value="MFS general substrate transporter like domains"/>
    <property type="match status" value="2"/>
</dbReference>
<evidence type="ECO:0000256" key="3">
    <source>
        <dbReference type="ARBA" id="ARBA00022692"/>
    </source>
</evidence>